<dbReference type="PANTHER" id="PTHR34295">
    <property type="entry name" value="BIOTIN TRANSPORTER BIOY"/>
    <property type="match status" value="1"/>
</dbReference>
<reference evidence="4 5" key="1">
    <citation type="submission" date="2020-04" db="EMBL/GenBank/DDBJ databases">
        <title>Metagenomic profiling of ammonia- and methane-oxidizing microorganisms in a Dutch drinking water treatment plant.</title>
        <authorList>
            <person name="Poghosyan L."/>
            <person name="Leucker S."/>
        </authorList>
    </citation>
    <scope>NUCLEOTIDE SEQUENCE [LARGE SCALE GENOMIC DNA]</scope>
    <source>
        <strain evidence="4">S-RSF-IL-03</strain>
    </source>
</reference>
<dbReference type="GO" id="GO:0015225">
    <property type="term" value="F:biotin transmembrane transporter activity"/>
    <property type="evidence" value="ECO:0007669"/>
    <property type="project" value="UniProtKB-UniRule"/>
</dbReference>
<keyword evidence="2" id="KW-0813">Transport</keyword>
<evidence type="ECO:0000256" key="2">
    <source>
        <dbReference type="PIRNR" id="PIRNR016661"/>
    </source>
</evidence>
<gene>
    <name evidence="4" type="ORF">HOP12_14100</name>
</gene>
<dbReference type="PIRSF" id="PIRSF016661">
    <property type="entry name" value="BioY"/>
    <property type="match status" value="1"/>
</dbReference>
<organism evidence="4 5">
    <name type="scientific">Eiseniibacteriota bacterium</name>
    <dbReference type="NCBI Taxonomy" id="2212470"/>
    <lineage>
        <taxon>Bacteria</taxon>
        <taxon>Candidatus Eiseniibacteriota</taxon>
    </lineage>
</organism>
<protein>
    <recommendedName>
        <fullName evidence="2">Biotin transporter</fullName>
    </recommendedName>
</protein>
<keyword evidence="3" id="KW-0812">Transmembrane</keyword>
<comment type="similarity">
    <text evidence="1 2">Belongs to the BioY family.</text>
</comment>
<dbReference type="Gene3D" id="1.10.1760.20">
    <property type="match status" value="1"/>
</dbReference>
<keyword evidence="2 3" id="KW-0472">Membrane</keyword>
<dbReference type="AlphaFoldDB" id="A0A849SIS3"/>
<evidence type="ECO:0000313" key="5">
    <source>
        <dbReference type="Proteomes" id="UP000580839"/>
    </source>
</evidence>
<name>A0A849SIS3_UNCEI</name>
<keyword evidence="2" id="KW-1003">Cell membrane</keyword>
<comment type="caution">
    <text evidence="4">The sequence shown here is derived from an EMBL/GenBank/DDBJ whole genome shotgun (WGS) entry which is preliminary data.</text>
</comment>
<comment type="subcellular location">
    <subcellularLocation>
        <location evidence="2">Cell membrane</location>
        <topology evidence="2">Multi-pass membrane protein</topology>
    </subcellularLocation>
</comment>
<dbReference type="GO" id="GO:0005886">
    <property type="term" value="C:plasma membrane"/>
    <property type="evidence" value="ECO:0007669"/>
    <property type="project" value="UniProtKB-SubCell"/>
</dbReference>
<evidence type="ECO:0000313" key="4">
    <source>
        <dbReference type="EMBL" id="NOT35272.1"/>
    </source>
</evidence>
<sequence length="195" mass="20154">MSATRTLTLADVALPRPNVLQQTLLVVAASLVTAAAAQLEIRLPFTPVPVTGQTFAVLLSGAVLGARRAFLAQALYLLEGAAGLPFFAGGAGGALVFVGPTGGYLAAFPLAAAVTGFLCERGWDRRFIAMLPAMLIGSLVIFASGLAWLARFVAPDALLATGLLPFLPGDLIKSSLASLAFPAVWRLIGRAAPRR</sequence>
<feature type="transmembrane region" description="Helical" evidence="3">
    <location>
        <begin position="103"/>
        <end position="120"/>
    </location>
</feature>
<evidence type="ECO:0000256" key="3">
    <source>
        <dbReference type="SAM" id="Phobius"/>
    </source>
</evidence>
<feature type="transmembrane region" description="Helical" evidence="3">
    <location>
        <begin position="76"/>
        <end position="97"/>
    </location>
</feature>
<feature type="transmembrane region" description="Helical" evidence="3">
    <location>
        <begin position="127"/>
        <end position="151"/>
    </location>
</feature>
<dbReference type="Proteomes" id="UP000580839">
    <property type="component" value="Unassembled WGS sequence"/>
</dbReference>
<keyword evidence="3" id="KW-1133">Transmembrane helix</keyword>
<accession>A0A849SIS3</accession>
<dbReference type="Pfam" id="PF02632">
    <property type="entry name" value="BioY"/>
    <property type="match status" value="1"/>
</dbReference>
<dbReference type="EMBL" id="JABFRW010000184">
    <property type="protein sequence ID" value="NOT35272.1"/>
    <property type="molecule type" value="Genomic_DNA"/>
</dbReference>
<dbReference type="InterPro" id="IPR003784">
    <property type="entry name" value="BioY"/>
</dbReference>
<proteinExistence type="inferred from homology"/>
<evidence type="ECO:0000256" key="1">
    <source>
        <dbReference type="ARBA" id="ARBA00010692"/>
    </source>
</evidence>
<dbReference type="PANTHER" id="PTHR34295:SF1">
    <property type="entry name" value="BIOTIN TRANSPORTER BIOY"/>
    <property type="match status" value="1"/>
</dbReference>